<dbReference type="VEuPathDB" id="FungiDB:PC110_g21239"/>
<keyword evidence="5" id="KW-1185">Reference proteome</keyword>
<proteinExistence type="predicted"/>
<dbReference type="AlphaFoldDB" id="A0A329RCZ8"/>
<organism evidence="4 5">
    <name type="scientific">Phytophthora cactorum</name>
    <dbReference type="NCBI Taxonomy" id="29920"/>
    <lineage>
        <taxon>Eukaryota</taxon>
        <taxon>Sar</taxon>
        <taxon>Stramenopiles</taxon>
        <taxon>Oomycota</taxon>
        <taxon>Peronosporomycetes</taxon>
        <taxon>Peronosporales</taxon>
        <taxon>Peronosporaceae</taxon>
        <taxon>Phytophthora</taxon>
    </lineage>
</organism>
<dbReference type="EMBL" id="MJFZ01001351">
    <property type="protein sequence ID" value="RAW22320.1"/>
    <property type="molecule type" value="Genomic_DNA"/>
</dbReference>
<dbReference type="EMBL" id="RCMG01001624">
    <property type="protein sequence ID" value="KAG2823221.1"/>
    <property type="molecule type" value="Genomic_DNA"/>
</dbReference>
<reference evidence="4 5" key="1">
    <citation type="submission" date="2018-01" db="EMBL/GenBank/DDBJ databases">
        <title>Draft genome of the strawberry crown rot pathogen Phytophthora cactorum.</title>
        <authorList>
            <person name="Armitage A.D."/>
            <person name="Lysoe E."/>
            <person name="Nellist C.F."/>
            <person name="Harrison R.J."/>
            <person name="Brurberg M.B."/>
        </authorList>
    </citation>
    <scope>NUCLEOTIDE SEQUENCE [LARGE SCALE GENOMIC DNA]</scope>
    <source>
        <strain evidence="4 5">10300</strain>
    </source>
</reference>
<dbReference type="EMBL" id="RCMK01001915">
    <property type="protein sequence ID" value="KAG2886960.1"/>
    <property type="molecule type" value="Genomic_DNA"/>
</dbReference>
<evidence type="ECO:0000313" key="2">
    <source>
        <dbReference type="EMBL" id="KAG2886960.1"/>
    </source>
</evidence>
<evidence type="ECO:0000313" key="4">
    <source>
        <dbReference type="EMBL" id="RAW22320.1"/>
    </source>
</evidence>
<name>A0A329RCZ8_9STRA</name>
<reference evidence="1" key="2">
    <citation type="submission" date="2018-10" db="EMBL/GenBank/DDBJ databases">
        <title>Effector identification in a new, highly contiguous assembly of the strawberry crown rot pathogen Phytophthora cactorum.</title>
        <authorList>
            <person name="Armitage A.D."/>
            <person name="Nellist C.F."/>
            <person name="Bates H."/>
            <person name="Vickerstaff R.J."/>
            <person name="Harrison R.J."/>
        </authorList>
    </citation>
    <scope>NUCLEOTIDE SEQUENCE</scope>
    <source>
        <strain evidence="1">15-7</strain>
        <strain evidence="2">4040</strain>
        <strain evidence="3">P421</strain>
    </source>
</reference>
<dbReference type="Proteomes" id="UP000251314">
    <property type="component" value="Unassembled WGS sequence"/>
</dbReference>
<dbReference type="Proteomes" id="UP000736787">
    <property type="component" value="Unassembled WGS sequence"/>
</dbReference>
<dbReference type="Proteomes" id="UP000760860">
    <property type="component" value="Unassembled WGS sequence"/>
</dbReference>
<accession>A0A329RCZ8</accession>
<gene>
    <name evidence="4" type="ORF">PC110_g21239</name>
    <name evidence="1" type="ORF">PC113_g22217</name>
    <name evidence="2" type="ORF">PC117_g25274</name>
    <name evidence="3" type="ORF">PC129_g22390</name>
</gene>
<dbReference type="EMBL" id="RCMV01002065">
    <property type="protein sequence ID" value="KAG3204768.1"/>
    <property type="molecule type" value="Genomic_DNA"/>
</dbReference>
<comment type="caution">
    <text evidence="4">The sequence shown here is derived from an EMBL/GenBank/DDBJ whole genome shotgun (WGS) entry which is preliminary data.</text>
</comment>
<sequence length="43" mass="5000">MQLEELQLKEKEASTCDLVQMRRNVEKLTRALDAGDSVTSIWY</sequence>
<evidence type="ECO:0000313" key="1">
    <source>
        <dbReference type="EMBL" id="KAG2823221.1"/>
    </source>
</evidence>
<dbReference type="Proteomes" id="UP000735874">
    <property type="component" value="Unassembled WGS sequence"/>
</dbReference>
<evidence type="ECO:0000313" key="5">
    <source>
        <dbReference type="Proteomes" id="UP000251314"/>
    </source>
</evidence>
<evidence type="ECO:0000313" key="3">
    <source>
        <dbReference type="EMBL" id="KAG3204768.1"/>
    </source>
</evidence>
<protein>
    <submittedName>
        <fullName evidence="4">Uncharacterized protein</fullName>
    </submittedName>
</protein>